<dbReference type="GO" id="GO:0008320">
    <property type="term" value="F:protein transmembrane transporter activity"/>
    <property type="evidence" value="ECO:0007669"/>
    <property type="project" value="UniProtKB-UniRule"/>
</dbReference>
<reference evidence="10 11" key="1">
    <citation type="journal article" date="2015" name="Stand. Genomic Sci.">
        <title>Genomic Encyclopedia of Bacterial and Archaeal Type Strains, Phase III: the genomes of soil and plant-associated and newly described type strains.</title>
        <authorList>
            <person name="Whitman W.B."/>
            <person name="Woyke T."/>
            <person name="Klenk H.P."/>
            <person name="Zhou Y."/>
            <person name="Lilburn T.G."/>
            <person name="Beck B.J."/>
            <person name="De Vos P."/>
            <person name="Vandamme P."/>
            <person name="Eisen J.A."/>
            <person name="Garrity G."/>
            <person name="Hugenholtz P."/>
            <person name="Kyrpides N.C."/>
        </authorList>
    </citation>
    <scope>NUCLEOTIDE SEQUENCE [LARGE SCALE GENOMIC DNA]</scope>
    <source>
        <strain evidence="10 11">CGMCC 1.10136</strain>
    </source>
</reference>
<keyword evidence="3 9" id="KW-1003">Cell membrane</keyword>
<dbReference type="InterPro" id="IPR001901">
    <property type="entry name" value="Translocase_SecE/Sec61-g"/>
</dbReference>
<dbReference type="Gene3D" id="1.20.5.1030">
    <property type="entry name" value="Preprotein translocase secy subunit"/>
    <property type="match status" value="1"/>
</dbReference>
<keyword evidence="11" id="KW-1185">Reference proteome</keyword>
<accession>A0A562LD67</accession>
<dbReference type="Pfam" id="PF00584">
    <property type="entry name" value="SecE"/>
    <property type="match status" value="1"/>
</dbReference>
<dbReference type="HAMAP" id="MF_00422">
    <property type="entry name" value="SecE"/>
    <property type="match status" value="1"/>
</dbReference>
<evidence type="ECO:0000256" key="4">
    <source>
        <dbReference type="ARBA" id="ARBA00022692"/>
    </source>
</evidence>
<evidence type="ECO:0000256" key="1">
    <source>
        <dbReference type="ARBA" id="ARBA00004370"/>
    </source>
</evidence>
<evidence type="ECO:0000256" key="6">
    <source>
        <dbReference type="ARBA" id="ARBA00022989"/>
    </source>
</evidence>
<evidence type="ECO:0000256" key="2">
    <source>
        <dbReference type="ARBA" id="ARBA00022448"/>
    </source>
</evidence>
<keyword evidence="2 9" id="KW-0813">Transport</keyword>
<evidence type="ECO:0000313" key="11">
    <source>
        <dbReference type="Proteomes" id="UP000316471"/>
    </source>
</evidence>
<evidence type="ECO:0000256" key="9">
    <source>
        <dbReference type="HAMAP-Rule" id="MF_00422"/>
    </source>
</evidence>
<dbReference type="PANTHER" id="PTHR33910">
    <property type="entry name" value="PROTEIN TRANSLOCASE SUBUNIT SECE"/>
    <property type="match status" value="1"/>
</dbReference>
<comment type="similarity">
    <text evidence="9">Belongs to the SecE/SEC61-gamma family.</text>
</comment>
<keyword evidence="8 9" id="KW-0472">Membrane</keyword>
<evidence type="ECO:0000256" key="5">
    <source>
        <dbReference type="ARBA" id="ARBA00022927"/>
    </source>
</evidence>
<comment type="subcellular location">
    <subcellularLocation>
        <location evidence="1">Membrane</location>
    </subcellularLocation>
</comment>
<dbReference type="AlphaFoldDB" id="A0A562LD67"/>
<dbReference type="GO" id="GO:0043952">
    <property type="term" value="P:protein transport by the Sec complex"/>
    <property type="evidence" value="ECO:0007669"/>
    <property type="project" value="UniProtKB-UniRule"/>
</dbReference>
<dbReference type="InterPro" id="IPR005807">
    <property type="entry name" value="SecE_bac"/>
</dbReference>
<feature type="transmembrane region" description="Helical" evidence="9">
    <location>
        <begin position="43"/>
        <end position="63"/>
    </location>
</feature>
<keyword evidence="5 9" id="KW-0653">Protein transport</keyword>
<sequence length="125" mass="13636">MNSNVQQPNSTNAGDIVKYVVAILLVVAGLFGYSWFSDWPGSLRALLVVVGLLAGLGVFMLTAKGAQTREFLSESKFELRKVVWPTRQEALQTTWVVMIAVAVLSLILAGFDVVIQAAVKWLLGR</sequence>
<dbReference type="GO" id="GO:0065002">
    <property type="term" value="P:intracellular protein transmembrane transport"/>
    <property type="evidence" value="ECO:0007669"/>
    <property type="project" value="UniProtKB-UniRule"/>
</dbReference>
<name>A0A562LD67_9GAMM</name>
<feature type="transmembrane region" description="Helical" evidence="9">
    <location>
        <begin position="95"/>
        <end position="119"/>
    </location>
</feature>
<feature type="transmembrane region" description="Helical" evidence="9">
    <location>
        <begin position="16"/>
        <end position="36"/>
    </location>
</feature>
<protein>
    <recommendedName>
        <fullName evidence="9">Protein translocase subunit SecE</fullName>
    </recommendedName>
</protein>
<dbReference type="EMBL" id="VLKP01000021">
    <property type="protein sequence ID" value="TWI05384.1"/>
    <property type="molecule type" value="Genomic_DNA"/>
</dbReference>
<dbReference type="GO" id="GO:0009306">
    <property type="term" value="P:protein secretion"/>
    <property type="evidence" value="ECO:0007669"/>
    <property type="project" value="UniProtKB-UniRule"/>
</dbReference>
<keyword evidence="7 9" id="KW-0811">Translocation</keyword>
<comment type="caution">
    <text evidence="9">Lacks conserved residue(s) required for the propagation of feature annotation.</text>
</comment>
<dbReference type="InterPro" id="IPR038379">
    <property type="entry name" value="SecE_sf"/>
</dbReference>
<evidence type="ECO:0000313" key="10">
    <source>
        <dbReference type="EMBL" id="TWI05384.1"/>
    </source>
</evidence>
<dbReference type="PANTHER" id="PTHR33910:SF1">
    <property type="entry name" value="PROTEIN TRANSLOCASE SUBUNIT SECE"/>
    <property type="match status" value="1"/>
</dbReference>
<gene>
    <name evidence="9" type="primary">secE</name>
    <name evidence="10" type="ORF">IP93_03082</name>
</gene>
<evidence type="ECO:0000256" key="8">
    <source>
        <dbReference type="ARBA" id="ARBA00023136"/>
    </source>
</evidence>
<evidence type="ECO:0000256" key="7">
    <source>
        <dbReference type="ARBA" id="ARBA00023010"/>
    </source>
</evidence>
<dbReference type="OrthoDB" id="9806365at2"/>
<dbReference type="Proteomes" id="UP000316471">
    <property type="component" value="Unassembled WGS sequence"/>
</dbReference>
<dbReference type="RefSeq" id="WP_144817162.1">
    <property type="nucleotide sequence ID" value="NZ_VLKP01000021.1"/>
</dbReference>
<organism evidence="10 11">
    <name type="scientific">Aerolutibacter ruishenii</name>
    <dbReference type="NCBI Taxonomy" id="686800"/>
    <lineage>
        <taxon>Bacteria</taxon>
        <taxon>Pseudomonadati</taxon>
        <taxon>Pseudomonadota</taxon>
        <taxon>Gammaproteobacteria</taxon>
        <taxon>Lysobacterales</taxon>
        <taxon>Lysobacteraceae</taxon>
        <taxon>Aerolutibacter</taxon>
    </lineage>
</organism>
<comment type="function">
    <text evidence="9">Essential subunit of the Sec protein translocation channel SecYEG. Clamps together the 2 halves of SecY. May contact the channel plug during translocation.</text>
</comment>
<evidence type="ECO:0000256" key="3">
    <source>
        <dbReference type="ARBA" id="ARBA00022475"/>
    </source>
</evidence>
<comment type="subunit">
    <text evidence="9">Component of the Sec protein translocase complex. Heterotrimer consisting of SecY, SecE and SecG subunits. The heterotrimers can form oligomers, although 1 heterotrimer is thought to be able to translocate proteins. Interacts with the ribosome. Interacts with SecDF, and other proteins may be involved. Interacts with SecA.</text>
</comment>
<dbReference type="GO" id="GO:0006605">
    <property type="term" value="P:protein targeting"/>
    <property type="evidence" value="ECO:0007669"/>
    <property type="project" value="UniProtKB-UniRule"/>
</dbReference>
<keyword evidence="4 9" id="KW-0812">Transmembrane</keyword>
<proteinExistence type="inferred from homology"/>
<dbReference type="PRINTS" id="PR01650">
    <property type="entry name" value="SECETRNLCASE"/>
</dbReference>
<dbReference type="NCBIfam" id="TIGR00964">
    <property type="entry name" value="secE_bact"/>
    <property type="match status" value="1"/>
</dbReference>
<comment type="caution">
    <text evidence="10">The sequence shown here is derived from an EMBL/GenBank/DDBJ whole genome shotgun (WGS) entry which is preliminary data.</text>
</comment>
<keyword evidence="6 9" id="KW-1133">Transmembrane helix</keyword>
<dbReference type="GO" id="GO:0005886">
    <property type="term" value="C:plasma membrane"/>
    <property type="evidence" value="ECO:0007669"/>
    <property type="project" value="UniProtKB-UniRule"/>
</dbReference>